<dbReference type="Pfam" id="PF09491">
    <property type="entry name" value="RE_AlwI"/>
    <property type="match status" value="1"/>
</dbReference>
<dbReference type="GO" id="GO:0004519">
    <property type="term" value="F:endonuclease activity"/>
    <property type="evidence" value="ECO:0007669"/>
    <property type="project" value="UniProtKB-KW"/>
</dbReference>
<dbReference type="Gene3D" id="3.40.91.50">
    <property type="match status" value="1"/>
</dbReference>
<protein>
    <submittedName>
        <fullName evidence="1">AlwI family type II restriction endonuclease</fullName>
    </submittedName>
</protein>
<gene>
    <name evidence="1" type="ORF">F4V45_04305</name>
</gene>
<accession>A0A5M9QNS5</accession>
<evidence type="ECO:0000313" key="1">
    <source>
        <dbReference type="EMBL" id="KAA8709861.1"/>
    </source>
</evidence>
<keyword evidence="1" id="KW-0255">Endonuclease</keyword>
<dbReference type="AlphaFoldDB" id="A0A5M9QNS5"/>
<keyword evidence="1" id="KW-0540">Nuclease</keyword>
<comment type="caution">
    <text evidence="1">The sequence shown here is derived from an EMBL/GenBank/DDBJ whole genome shotgun (WGS) entry which is preliminary data.</text>
</comment>
<reference evidence="1 2" key="1">
    <citation type="submission" date="2019-09" db="EMBL/GenBank/DDBJ databases">
        <title>Draft genome sequence of various Type strains from the CCUG.</title>
        <authorList>
            <person name="Pineiro-Iglesias B."/>
            <person name="Tunovic T."/>
            <person name="Unosson C."/>
            <person name="Inganas E."/>
            <person name="Ohlen M."/>
            <person name="Cardew S."/>
            <person name="Jensie-Markopoulos S."/>
            <person name="Salva-Serra F."/>
            <person name="Jaen-Luchoro D."/>
            <person name="Karlsson R."/>
            <person name="Svensson-Stadler L."/>
            <person name="Chun J."/>
            <person name="Moore E."/>
        </authorList>
    </citation>
    <scope>NUCLEOTIDE SEQUENCE [LARGE SCALE GENOMIC DNA]</scope>
    <source>
        <strain evidence="1 2">CCUG 32756T</strain>
    </source>
</reference>
<evidence type="ECO:0000313" key="2">
    <source>
        <dbReference type="Proteomes" id="UP000323707"/>
    </source>
</evidence>
<keyword evidence="1" id="KW-0378">Hydrolase</keyword>
<dbReference type="InterPro" id="IPR018573">
    <property type="entry name" value="Restrct_endonuc_II_AlwI"/>
</dbReference>
<sequence>MSKARSKKYKLLSFSTTIRNPERMPAFLEVLLPYENHLLTHTIIMSIVEKLIQKKLYTPMYAQRHFKEVLESDREFNLQEIQEIITNSPQKHKEAGFTKGWDSRFDTWYKLCMEFGFCFYAMDKPLQISNTGHLLIDAYRETPSNDEKINNVFLNCLMKYYSNNPFRNTLNANMPLILLLNTMKELKNLCGDSKIHRLEIVLFLCWKDNNAKDLAHKILSLRTQYPSFNYSNENAYELCLEILESTNTTRFKISQVCAEGIDDYIRKMRITGIISLRGGGRFIDFNTFENQKIEYILKTYTKQPDFTSKEEYFTYMGNIDSHILSLQKISYQEQKDIRLQALQDFAHRYTKEQIYKELHILSSKKSSSKDAIFKFIPEPTRFEFLSAIALKQHFIDLIVLPNYSVDDEGIPKSHASGNMPDIVCKNNTLESLVEVSLICGRGQVNNELLPISRHLREHKEKSQDKEVFALFIAPKIFEDSKRYAAFLKFDENLAIYNLDIVDFIHKLKIAKSFMEIINV</sequence>
<dbReference type="EMBL" id="VXKE01000012">
    <property type="protein sequence ID" value="KAA8709861.1"/>
    <property type="molecule type" value="Genomic_DNA"/>
</dbReference>
<proteinExistence type="predicted"/>
<organism evidence="1 2">
    <name type="scientific">Helicobacter canis</name>
    <dbReference type="NCBI Taxonomy" id="29419"/>
    <lineage>
        <taxon>Bacteria</taxon>
        <taxon>Pseudomonadati</taxon>
        <taxon>Campylobacterota</taxon>
        <taxon>Epsilonproteobacteria</taxon>
        <taxon>Campylobacterales</taxon>
        <taxon>Helicobacteraceae</taxon>
        <taxon>Helicobacter</taxon>
    </lineage>
</organism>
<dbReference type="Proteomes" id="UP000323707">
    <property type="component" value="Unassembled WGS sequence"/>
</dbReference>
<dbReference type="RefSeq" id="WP_150337219.1">
    <property type="nucleotide sequence ID" value="NZ_JAERIX010000035.1"/>
</dbReference>
<name>A0A5M9QNS5_9HELI</name>